<organism evidence="2 3">
    <name type="scientific">Sutterella wadsworthensis HGA0223</name>
    <dbReference type="NCBI Taxonomy" id="1203554"/>
    <lineage>
        <taxon>Bacteria</taxon>
        <taxon>Pseudomonadati</taxon>
        <taxon>Pseudomonadota</taxon>
        <taxon>Betaproteobacteria</taxon>
        <taxon>Burkholderiales</taxon>
        <taxon>Sutterellaceae</taxon>
        <taxon>Sutterella</taxon>
    </lineage>
</organism>
<dbReference type="InterPro" id="IPR016181">
    <property type="entry name" value="Acyl_CoA_acyltransferase"/>
</dbReference>
<dbReference type="Pfam" id="PF00583">
    <property type="entry name" value="Acetyltransf_1"/>
    <property type="match status" value="1"/>
</dbReference>
<evidence type="ECO:0000259" key="1">
    <source>
        <dbReference type="PROSITE" id="PS51186"/>
    </source>
</evidence>
<dbReference type="SUPFAM" id="SSF55729">
    <property type="entry name" value="Acyl-CoA N-acyltransferases (Nat)"/>
    <property type="match status" value="1"/>
</dbReference>
<evidence type="ECO:0000313" key="3">
    <source>
        <dbReference type="Proteomes" id="UP000014400"/>
    </source>
</evidence>
<dbReference type="EMBL" id="ATCF01000004">
    <property type="protein sequence ID" value="EPE02013.1"/>
    <property type="molecule type" value="Genomic_DNA"/>
</dbReference>
<proteinExistence type="predicted"/>
<comment type="caution">
    <text evidence="2">The sequence shown here is derived from an EMBL/GenBank/DDBJ whole genome shotgun (WGS) entry which is preliminary data.</text>
</comment>
<protein>
    <recommendedName>
        <fullName evidence="1">N-acetyltransferase domain-containing protein</fullName>
    </recommendedName>
</protein>
<gene>
    <name evidence="2" type="ORF">HMPREF1476_00249</name>
</gene>
<reference evidence="2 3" key="1">
    <citation type="submission" date="2013-04" db="EMBL/GenBank/DDBJ databases">
        <title>The Genome Sequence of Sutterella wadsworthensis HGA0223.</title>
        <authorList>
            <consortium name="The Broad Institute Genomics Platform"/>
            <person name="Earl A."/>
            <person name="Ward D."/>
            <person name="Feldgarden M."/>
            <person name="Gevers D."/>
            <person name="Schmidt T.M."/>
            <person name="Dover J."/>
            <person name="Dai D."/>
            <person name="Walker B."/>
            <person name="Young S."/>
            <person name="Zeng Q."/>
            <person name="Gargeya S."/>
            <person name="Fitzgerald M."/>
            <person name="Haas B."/>
            <person name="Abouelleil A."/>
            <person name="Allen A.W."/>
            <person name="Alvarado L."/>
            <person name="Arachchi H.M."/>
            <person name="Berlin A.M."/>
            <person name="Chapman S.B."/>
            <person name="Gainer-Dewar J."/>
            <person name="Goldberg J."/>
            <person name="Griggs A."/>
            <person name="Gujja S."/>
            <person name="Hansen M."/>
            <person name="Howarth C."/>
            <person name="Imamovic A."/>
            <person name="Ireland A."/>
            <person name="Larimer J."/>
            <person name="McCowan C."/>
            <person name="Murphy C."/>
            <person name="Pearson M."/>
            <person name="Poon T.W."/>
            <person name="Priest M."/>
            <person name="Roberts A."/>
            <person name="Saif S."/>
            <person name="Shea T."/>
            <person name="Sisk P."/>
            <person name="Sykes S."/>
            <person name="Wortman J."/>
            <person name="Nusbaum C."/>
            <person name="Birren B."/>
        </authorList>
    </citation>
    <scope>NUCLEOTIDE SEQUENCE [LARGE SCALE GENOMIC DNA]</scope>
    <source>
        <strain evidence="2 3">HGA0223</strain>
    </source>
</reference>
<dbReference type="HOGENOM" id="CLU_1685672_0_0_4"/>
<dbReference type="PATRIC" id="fig|1203554.3.peg.227"/>
<dbReference type="CDD" id="cd04301">
    <property type="entry name" value="NAT_SF"/>
    <property type="match status" value="1"/>
</dbReference>
<dbReference type="GO" id="GO:0016747">
    <property type="term" value="F:acyltransferase activity, transferring groups other than amino-acyl groups"/>
    <property type="evidence" value="ECO:0007669"/>
    <property type="project" value="InterPro"/>
</dbReference>
<dbReference type="Proteomes" id="UP000014400">
    <property type="component" value="Unassembled WGS sequence"/>
</dbReference>
<keyword evidence="3" id="KW-1185">Reference proteome</keyword>
<dbReference type="PROSITE" id="PS51186">
    <property type="entry name" value="GNAT"/>
    <property type="match status" value="1"/>
</dbReference>
<dbReference type="InterPro" id="IPR000182">
    <property type="entry name" value="GNAT_dom"/>
</dbReference>
<dbReference type="AlphaFoldDB" id="S3C716"/>
<feature type="domain" description="N-acetyltransferase" evidence="1">
    <location>
        <begin position="9"/>
        <end position="156"/>
    </location>
</feature>
<dbReference type="STRING" id="1203554.HMPREF1476_00249"/>
<dbReference type="Gene3D" id="3.40.630.30">
    <property type="match status" value="1"/>
</dbReference>
<accession>S3C716</accession>
<sequence>MSCLDTAGMRYETMSLLQARQLCADLIQHNFAESGLKGFPLVLNDAVYEALDAVGLSFSLVAFDGERPVGLCSVFISVHPQTTGLFATNDTIFCMQVYRSRGVGGRLIVLAEREAKQRGCIAFQWQSAVGSSLATALAKRHSDSYPVPLITFIRRL</sequence>
<name>S3C716_9BURK</name>
<evidence type="ECO:0000313" key="2">
    <source>
        <dbReference type="EMBL" id="EPE02013.1"/>
    </source>
</evidence>